<dbReference type="PANTHER" id="PTHR33376:SF5">
    <property type="entry name" value="EXTRACYTOPLASMIC SOLUTE RECEPTOR PROTEIN"/>
    <property type="match status" value="1"/>
</dbReference>
<dbReference type="Pfam" id="PF03480">
    <property type="entry name" value="DctP"/>
    <property type="match status" value="1"/>
</dbReference>
<reference evidence="4" key="1">
    <citation type="journal article" date="2019" name="Int. J. Syst. Evol. Microbiol.">
        <title>The Global Catalogue of Microorganisms (GCM) 10K type strain sequencing project: providing services to taxonomists for standard genome sequencing and annotation.</title>
        <authorList>
            <consortium name="The Broad Institute Genomics Platform"/>
            <consortium name="The Broad Institute Genome Sequencing Center for Infectious Disease"/>
            <person name="Wu L."/>
            <person name="Ma J."/>
        </authorList>
    </citation>
    <scope>NUCLEOTIDE SEQUENCE [LARGE SCALE GENOMIC DNA]</scope>
    <source>
        <strain evidence="4">JCM 17458</strain>
    </source>
</reference>
<dbReference type="Proteomes" id="UP001501586">
    <property type="component" value="Unassembled WGS sequence"/>
</dbReference>
<dbReference type="Gene3D" id="3.40.190.170">
    <property type="entry name" value="Bacterial extracellular solute-binding protein, family 7"/>
    <property type="match status" value="1"/>
</dbReference>
<evidence type="ECO:0000256" key="2">
    <source>
        <dbReference type="SAM" id="SignalP"/>
    </source>
</evidence>
<evidence type="ECO:0000256" key="1">
    <source>
        <dbReference type="ARBA" id="ARBA00022729"/>
    </source>
</evidence>
<feature type="chain" id="PRO_5045479363" description="TRAP-type C4-dicarboxylate transport system, substrate-binding protein" evidence="2">
    <location>
        <begin position="33"/>
        <end position="434"/>
    </location>
</feature>
<sequence>MTSIRRSQSLRAKTLATAAAAVGLTFALSSCAGSAGSAGGGGGEGSGSGEGFEYGASQEDVNAAVEDLEPITITFQPSAASQNSVMAPAGTVFKEIVEERSNGKITVDIVWGQAIAGYAEVHDALADGRIDVAYTLPVYQPTEFPAINDLGTAMAGLPASPYLGELVANAVGNELGWANQNALDQYEEKGLTPLTPLAASGGYYSVCSKPVESAEDWDGLQVRIASTAQSAQVQHLGGSPVSLEYTETFEALQRGTVDCTLGQLVPSAEAGIFEVAPHLGYTTDSSFSRSPGAYLAGSSFKDMPLAYQQIIFDGNALAASGGMKAVIDGNAAAVAQAKENNGQVAPFADEIQDEISTYSKELTQEAVSNGQIDENIESIISEAGEKWAKEFEELGYTDEGETSEFDEWYDTNTDYMDYARSSYENGEALSHRPS</sequence>
<organism evidence="3 4">
    <name type="scientific">Brevibacterium daeguense</name>
    <dbReference type="NCBI Taxonomy" id="909936"/>
    <lineage>
        <taxon>Bacteria</taxon>
        <taxon>Bacillati</taxon>
        <taxon>Actinomycetota</taxon>
        <taxon>Actinomycetes</taxon>
        <taxon>Micrococcales</taxon>
        <taxon>Brevibacteriaceae</taxon>
        <taxon>Brevibacterium</taxon>
    </lineage>
</organism>
<accession>A0ABP8EGQ3</accession>
<feature type="signal peptide" evidence="2">
    <location>
        <begin position="1"/>
        <end position="32"/>
    </location>
</feature>
<dbReference type="EMBL" id="BAABAZ010000004">
    <property type="protein sequence ID" value="GAA4283050.1"/>
    <property type="molecule type" value="Genomic_DNA"/>
</dbReference>
<protein>
    <recommendedName>
        <fullName evidence="5">TRAP-type C4-dicarboxylate transport system, substrate-binding protein</fullName>
    </recommendedName>
</protein>
<dbReference type="InterPro" id="IPR038404">
    <property type="entry name" value="TRAP_DctP_sf"/>
</dbReference>
<evidence type="ECO:0000313" key="3">
    <source>
        <dbReference type="EMBL" id="GAA4283050.1"/>
    </source>
</evidence>
<dbReference type="PROSITE" id="PS51257">
    <property type="entry name" value="PROKAR_LIPOPROTEIN"/>
    <property type="match status" value="1"/>
</dbReference>
<dbReference type="PANTHER" id="PTHR33376">
    <property type="match status" value="1"/>
</dbReference>
<gene>
    <name evidence="3" type="ORF">GCM10022261_05810</name>
</gene>
<comment type="caution">
    <text evidence="3">The sequence shown here is derived from an EMBL/GenBank/DDBJ whole genome shotgun (WGS) entry which is preliminary data.</text>
</comment>
<keyword evidence="1 2" id="KW-0732">Signal</keyword>
<name>A0ABP8EGQ3_9MICO</name>
<evidence type="ECO:0000313" key="4">
    <source>
        <dbReference type="Proteomes" id="UP001501586"/>
    </source>
</evidence>
<dbReference type="RefSeq" id="WP_236864557.1">
    <property type="nucleotide sequence ID" value="NZ_BAABAZ010000004.1"/>
</dbReference>
<evidence type="ECO:0008006" key="5">
    <source>
        <dbReference type="Google" id="ProtNLM"/>
    </source>
</evidence>
<proteinExistence type="predicted"/>
<keyword evidence="4" id="KW-1185">Reference proteome</keyword>
<dbReference type="InterPro" id="IPR018389">
    <property type="entry name" value="DctP_fam"/>
</dbReference>